<dbReference type="InterPro" id="IPR020103">
    <property type="entry name" value="PsdUridine_synth_cat_dom_sf"/>
</dbReference>
<dbReference type="PANTHER" id="PTHR47683:SF3">
    <property type="entry name" value="RIBOSOMAL LARGE SUBUNIT PSEUDOURIDINE SYNTHASE B"/>
    <property type="match status" value="1"/>
</dbReference>
<dbReference type="Pfam" id="PF01479">
    <property type="entry name" value="S4"/>
    <property type="match status" value="1"/>
</dbReference>
<dbReference type="GO" id="GO:0000455">
    <property type="term" value="P:enzyme-directed rRNA pseudouridine synthesis"/>
    <property type="evidence" value="ECO:0007669"/>
    <property type="project" value="UniProtKB-ARBA"/>
</dbReference>
<dbReference type="PANTHER" id="PTHR47683">
    <property type="entry name" value="PSEUDOURIDINE SYNTHASE FAMILY PROTEIN-RELATED"/>
    <property type="match status" value="1"/>
</dbReference>
<dbReference type="EC" id="5.4.99.-" evidence="7"/>
<dbReference type="InterPro" id="IPR006145">
    <property type="entry name" value="PsdUridine_synth_RsuA/RluA"/>
</dbReference>
<keyword evidence="2 6" id="KW-0694">RNA-binding</keyword>
<name>A0A937I4A4_9GAMM</name>
<evidence type="ECO:0000256" key="6">
    <source>
        <dbReference type="PROSITE-ProRule" id="PRU00182"/>
    </source>
</evidence>
<dbReference type="PROSITE" id="PS50889">
    <property type="entry name" value="S4"/>
    <property type="match status" value="1"/>
</dbReference>
<evidence type="ECO:0000256" key="2">
    <source>
        <dbReference type="ARBA" id="ARBA00022884"/>
    </source>
</evidence>
<dbReference type="InterPro" id="IPR042092">
    <property type="entry name" value="PsdUridine_s_RsuA/RluB/E/F_cat"/>
</dbReference>
<evidence type="ECO:0000256" key="3">
    <source>
        <dbReference type="ARBA" id="ARBA00023235"/>
    </source>
</evidence>
<dbReference type="PROSITE" id="PS01149">
    <property type="entry name" value="PSI_RSU"/>
    <property type="match status" value="1"/>
</dbReference>
<dbReference type="NCBIfam" id="TIGR00093">
    <property type="entry name" value="pseudouridine synthase"/>
    <property type="match status" value="1"/>
</dbReference>
<comment type="function">
    <text evidence="5">Responsible for synthesis of pseudouridine from uracil-2605 in 23S ribosomal RNA.</text>
</comment>
<comment type="catalytic activity">
    <reaction evidence="4">
        <text>uridine(2605) in 23S rRNA = pseudouridine(2605) in 23S rRNA</text>
        <dbReference type="Rhea" id="RHEA:42520"/>
        <dbReference type="Rhea" id="RHEA-COMP:10095"/>
        <dbReference type="Rhea" id="RHEA-COMP:10096"/>
        <dbReference type="ChEBI" id="CHEBI:65314"/>
        <dbReference type="ChEBI" id="CHEBI:65315"/>
        <dbReference type="EC" id="5.4.99.22"/>
    </reaction>
</comment>
<evidence type="ECO:0000256" key="1">
    <source>
        <dbReference type="ARBA" id="ARBA00008348"/>
    </source>
</evidence>
<dbReference type="InterPro" id="IPR020094">
    <property type="entry name" value="TruA/RsuA/RluB/E/F_N"/>
</dbReference>
<dbReference type="Gene3D" id="3.30.70.580">
    <property type="entry name" value="Pseudouridine synthase I, catalytic domain, N-terminal subdomain"/>
    <property type="match status" value="1"/>
</dbReference>
<dbReference type="FunFam" id="3.10.290.10:FF:000003">
    <property type="entry name" value="Pseudouridine synthase"/>
    <property type="match status" value="1"/>
</dbReference>
<protein>
    <recommendedName>
        <fullName evidence="7">Pseudouridine synthase</fullName>
        <ecNumber evidence="7">5.4.99.-</ecNumber>
    </recommendedName>
</protein>
<dbReference type="Proteomes" id="UP000711391">
    <property type="component" value="Unassembled WGS sequence"/>
</dbReference>
<evidence type="ECO:0000256" key="5">
    <source>
        <dbReference type="ARBA" id="ARBA00037383"/>
    </source>
</evidence>
<accession>A0A937I4A4</accession>
<dbReference type="InterPro" id="IPR036986">
    <property type="entry name" value="S4_RNA-bd_sf"/>
</dbReference>
<dbReference type="InterPro" id="IPR018496">
    <property type="entry name" value="PsdUridine_synth_RsuA/RluB_CS"/>
</dbReference>
<sequence length="241" mass="27340">MSERLQKFLSKAGLGSRRKCEALIKDGRVLVNGKVAQIGISVSEHDEVIYDNNIIEASIDEIKLIALNKPEGVLSSSVREKNIPIVFDYLPNLKNKRNWISIGRLDINTSGLMLFTNDGSFANYCMHPSNIIDREYLVRARGEFSLDKKNMMLSGIEIDGEIHKFTDVVEGEKNGSNQWFSVCLISGKNREVRKIFQSLDLEVSRLKRTRYGPIFLPSTLKKGKTLELSEKEINQIKNYGK</sequence>
<dbReference type="InterPro" id="IPR002942">
    <property type="entry name" value="S4_RNA-bd"/>
</dbReference>
<proteinExistence type="inferred from homology"/>
<organism evidence="9 10">
    <name type="scientific">SAR86 cluster bacterium</name>
    <dbReference type="NCBI Taxonomy" id="2030880"/>
    <lineage>
        <taxon>Bacteria</taxon>
        <taxon>Pseudomonadati</taxon>
        <taxon>Pseudomonadota</taxon>
        <taxon>Gammaproteobacteria</taxon>
        <taxon>SAR86 cluster</taxon>
    </lineage>
</organism>
<dbReference type="AlphaFoldDB" id="A0A937I4A4"/>
<dbReference type="GO" id="GO:0160139">
    <property type="term" value="F:23S rRNA pseudouridine(2605) synthase activity"/>
    <property type="evidence" value="ECO:0007669"/>
    <property type="project" value="UniProtKB-EC"/>
</dbReference>
<dbReference type="EMBL" id="JADHQD010000003">
    <property type="protein sequence ID" value="MBL6817906.1"/>
    <property type="molecule type" value="Genomic_DNA"/>
</dbReference>
<dbReference type="CDD" id="cd00165">
    <property type="entry name" value="S4"/>
    <property type="match status" value="1"/>
</dbReference>
<dbReference type="SMART" id="SM00363">
    <property type="entry name" value="S4"/>
    <property type="match status" value="1"/>
</dbReference>
<evidence type="ECO:0000313" key="9">
    <source>
        <dbReference type="EMBL" id="MBL6817906.1"/>
    </source>
</evidence>
<keyword evidence="3 7" id="KW-0413">Isomerase</keyword>
<dbReference type="Gene3D" id="3.10.290.10">
    <property type="entry name" value="RNA-binding S4 domain"/>
    <property type="match status" value="1"/>
</dbReference>
<dbReference type="InterPro" id="IPR050343">
    <property type="entry name" value="RsuA_PseudoU_synthase"/>
</dbReference>
<feature type="domain" description="RNA-binding S4" evidence="8">
    <location>
        <begin position="3"/>
        <end position="63"/>
    </location>
</feature>
<dbReference type="SUPFAM" id="SSF55174">
    <property type="entry name" value="Alpha-L RNA-binding motif"/>
    <property type="match status" value="1"/>
</dbReference>
<dbReference type="GO" id="GO:0003723">
    <property type="term" value="F:RNA binding"/>
    <property type="evidence" value="ECO:0007669"/>
    <property type="project" value="UniProtKB-KW"/>
</dbReference>
<comment type="caution">
    <text evidence="9">The sequence shown here is derived from an EMBL/GenBank/DDBJ whole genome shotgun (WGS) entry which is preliminary data.</text>
</comment>
<comment type="similarity">
    <text evidence="1 7">Belongs to the pseudouridine synthase RsuA family.</text>
</comment>
<evidence type="ECO:0000256" key="7">
    <source>
        <dbReference type="RuleBase" id="RU003887"/>
    </source>
</evidence>
<evidence type="ECO:0000259" key="8">
    <source>
        <dbReference type="SMART" id="SM00363"/>
    </source>
</evidence>
<dbReference type="Gene3D" id="3.30.70.1560">
    <property type="entry name" value="Alpha-L RNA-binding motif"/>
    <property type="match status" value="1"/>
</dbReference>
<dbReference type="InterPro" id="IPR000748">
    <property type="entry name" value="PsdUridine_synth_RsuA/RluB/E/F"/>
</dbReference>
<evidence type="ECO:0000313" key="10">
    <source>
        <dbReference type="Proteomes" id="UP000711391"/>
    </source>
</evidence>
<gene>
    <name evidence="9" type="ORF">ISQ64_00710</name>
</gene>
<reference evidence="9" key="1">
    <citation type="submission" date="2020-10" db="EMBL/GenBank/DDBJ databases">
        <title>Microbiome of the Black Sea water column analyzed by genome centric metagenomics.</title>
        <authorList>
            <person name="Cabello-Yeves P.J."/>
            <person name="Callieri C."/>
            <person name="Picazo A."/>
            <person name="Mehrshad M."/>
            <person name="Haro-Moreno J.M."/>
            <person name="Roda-Garcia J."/>
            <person name="Dzembekova N."/>
            <person name="Slabakova V."/>
            <person name="Slabakova N."/>
            <person name="Moncheva S."/>
            <person name="Rodriguez-Valera F."/>
        </authorList>
    </citation>
    <scope>NUCLEOTIDE SEQUENCE</scope>
    <source>
        <strain evidence="9">BS307-5m-G50</strain>
    </source>
</reference>
<dbReference type="SUPFAM" id="SSF55120">
    <property type="entry name" value="Pseudouridine synthase"/>
    <property type="match status" value="1"/>
</dbReference>
<dbReference type="Pfam" id="PF00849">
    <property type="entry name" value="PseudoU_synth_2"/>
    <property type="match status" value="1"/>
</dbReference>
<evidence type="ECO:0000256" key="4">
    <source>
        <dbReference type="ARBA" id="ARBA00036944"/>
    </source>
</evidence>